<dbReference type="GO" id="GO:0030170">
    <property type="term" value="F:pyridoxal phosphate binding"/>
    <property type="evidence" value="ECO:0007669"/>
    <property type="project" value="InterPro"/>
</dbReference>
<evidence type="ECO:0000313" key="3">
    <source>
        <dbReference type="Proteomes" id="UP000034349"/>
    </source>
</evidence>
<accession>A0A0F9YN03</accession>
<dbReference type="InterPro" id="IPR004839">
    <property type="entry name" value="Aminotransferase_I/II_large"/>
</dbReference>
<dbReference type="EMBL" id="LBOK01000056">
    <property type="protein sequence ID" value="KKP32658.1"/>
    <property type="molecule type" value="Genomic_DNA"/>
</dbReference>
<dbReference type="Gene3D" id="3.40.640.10">
    <property type="entry name" value="Type I PLP-dependent aspartate aminotransferase-like (Major domain)"/>
    <property type="match status" value="1"/>
</dbReference>
<organism evidence="2 3">
    <name type="scientific">Candidatus Roizmanbacteria bacterium GW2011_GWA2_32_13</name>
    <dbReference type="NCBI Taxonomy" id="1618475"/>
    <lineage>
        <taxon>Bacteria</taxon>
        <taxon>Candidatus Roizmaniibacteriota</taxon>
    </lineage>
</organism>
<dbReference type="AlphaFoldDB" id="A0A0F9YN03"/>
<evidence type="ECO:0000313" key="2">
    <source>
        <dbReference type="EMBL" id="KKP32658.1"/>
    </source>
</evidence>
<name>A0A0F9YN03_9BACT</name>
<reference evidence="2 3" key="1">
    <citation type="journal article" date="2015" name="Nature">
        <title>rRNA introns, odd ribosomes, and small enigmatic genomes across a large radiation of phyla.</title>
        <authorList>
            <person name="Brown C.T."/>
            <person name="Hug L.A."/>
            <person name="Thomas B.C."/>
            <person name="Sharon I."/>
            <person name="Castelle C.J."/>
            <person name="Singh A."/>
            <person name="Wilkins M.J."/>
            <person name="Williams K.H."/>
            <person name="Banfield J.F."/>
        </authorList>
    </citation>
    <scope>NUCLEOTIDE SEQUENCE [LARGE SCALE GENOMIC DNA]</scope>
</reference>
<gene>
    <name evidence="2" type="ORF">UR23_C0056G0002</name>
</gene>
<comment type="caution">
    <text evidence="2">The sequence shown here is derived from an EMBL/GenBank/DDBJ whole genome shotgun (WGS) entry which is preliminary data.</text>
</comment>
<dbReference type="Pfam" id="PF00155">
    <property type="entry name" value="Aminotran_1_2"/>
    <property type="match status" value="1"/>
</dbReference>
<feature type="domain" description="Aminotransferase class I/classII large" evidence="1">
    <location>
        <begin position="67"/>
        <end position="230"/>
    </location>
</feature>
<dbReference type="SUPFAM" id="SSF53383">
    <property type="entry name" value="PLP-dependent transferases"/>
    <property type="match status" value="1"/>
</dbReference>
<sequence length="405" mass="46004">MKNGYDLKKIMNIEKQQAQEEAIRINGLLKKAHKDILDVRFGYPDYIPRLHDQLWGLAEIARNSAVKKTKTLNGKEKTKMRKDEANKIFSFFGYELDDGSKYVTLNQIFPSAMEAVESTIHSCCRPYHSVLVLDPAYEAFSELVERVGDRNRNTIHVDCSINPSIVEIKQAIDSAKKITNEIGGEMTVDLIVVNIPRNPDMYVYDDKFLNELAKLANKENITILYDEVFNLSGPSTSFIIRKGSENRLSTTFPKSDSHVIIRDTGKILPEPFPKLAAVHVSDSCYSHKGGGLIGKENRRRNLRNPSTADIYMLAKILHSKQFPNYITRFQQINTNNFKSLEVKLNLPMVQCGPFALIDLASLFPINNLFRLTDVQLLSFQFSSFFQTLGSYYGFRIVPKSAKSIS</sequence>
<evidence type="ECO:0000259" key="1">
    <source>
        <dbReference type="Pfam" id="PF00155"/>
    </source>
</evidence>
<dbReference type="InterPro" id="IPR015421">
    <property type="entry name" value="PyrdxlP-dep_Trfase_major"/>
</dbReference>
<dbReference type="Proteomes" id="UP000034349">
    <property type="component" value="Unassembled WGS sequence"/>
</dbReference>
<protein>
    <recommendedName>
        <fullName evidence="1">Aminotransferase class I/classII large domain-containing protein</fullName>
    </recommendedName>
</protein>
<proteinExistence type="predicted"/>
<dbReference type="InterPro" id="IPR015424">
    <property type="entry name" value="PyrdxlP-dep_Trfase"/>
</dbReference>